<sequence>MRCVFAGTPAVAIPSLEALLASRHEVVAVVTRPDAPRGRGRGVGRSEVAAYADDHGLLVLTPPSPRDPEFESRLRELSPDVCPVVAYGAMIPEHLLAVPAHGWINLHFSLLPAWRGAAPVQWSVLHGDDVTGATTFRIGPGLDDGPVFGIVTETVRESDTSGDLLGRLSIAGAGLLVATLDAIEGGEVEAVAQSAEGVCLAPKVSMDDARIRWSDPLIGVDRRIRSMTPNPGAWTLIGDERLRIGPLVHGQVGETLPPGQVRATKNAVWVGTGTQPALLGQVQPAGKKSMDAADWARGLRSDSVTFE</sequence>
<dbReference type="Gene3D" id="3.40.50.12230">
    <property type="match status" value="1"/>
</dbReference>
<evidence type="ECO:0000256" key="4">
    <source>
        <dbReference type="ARBA" id="ARBA00022917"/>
    </source>
</evidence>
<dbReference type="EMBL" id="CAFBLS010000248">
    <property type="protein sequence ID" value="CAB4884797.1"/>
    <property type="molecule type" value="Genomic_DNA"/>
</dbReference>
<reference evidence="7" key="1">
    <citation type="submission" date="2020-05" db="EMBL/GenBank/DDBJ databases">
        <authorList>
            <person name="Chiriac C."/>
            <person name="Salcher M."/>
            <person name="Ghai R."/>
            <person name="Kavagutti S V."/>
        </authorList>
    </citation>
    <scope>NUCLEOTIDE SEQUENCE</scope>
</reference>
<gene>
    <name evidence="7" type="ORF">UFOPK3402_01667</name>
</gene>
<dbReference type="PANTHER" id="PTHR11138">
    <property type="entry name" value="METHIONYL-TRNA FORMYLTRANSFERASE"/>
    <property type="match status" value="1"/>
</dbReference>
<feature type="domain" description="Formyl transferase N-terminal" evidence="5">
    <location>
        <begin position="2"/>
        <end position="178"/>
    </location>
</feature>
<accession>A0A6J7EMZ9</accession>
<dbReference type="InterPro" id="IPR011034">
    <property type="entry name" value="Formyl_transferase-like_C_sf"/>
</dbReference>
<evidence type="ECO:0000313" key="7">
    <source>
        <dbReference type="EMBL" id="CAB4884797.1"/>
    </source>
</evidence>
<evidence type="ECO:0000259" key="6">
    <source>
        <dbReference type="Pfam" id="PF02911"/>
    </source>
</evidence>
<keyword evidence="3" id="KW-0808">Transferase</keyword>
<protein>
    <recommendedName>
        <fullName evidence="2">methionyl-tRNA formyltransferase</fullName>
        <ecNumber evidence="2">2.1.2.9</ecNumber>
    </recommendedName>
</protein>
<dbReference type="GO" id="GO:0004479">
    <property type="term" value="F:methionyl-tRNA formyltransferase activity"/>
    <property type="evidence" value="ECO:0007669"/>
    <property type="project" value="UniProtKB-EC"/>
</dbReference>
<dbReference type="HAMAP" id="MF_00182">
    <property type="entry name" value="Formyl_trans"/>
    <property type="match status" value="1"/>
</dbReference>
<evidence type="ECO:0000256" key="2">
    <source>
        <dbReference type="ARBA" id="ARBA00012261"/>
    </source>
</evidence>
<dbReference type="InterPro" id="IPR044135">
    <property type="entry name" value="Met-tRNA-FMT_C"/>
</dbReference>
<dbReference type="InterPro" id="IPR002376">
    <property type="entry name" value="Formyl_transf_N"/>
</dbReference>
<dbReference type="InterPro" id="IPR005793">
    <property type="entry name" value="Formyl_trans_C"/>
</dbReference>
<dbReference type="PANTHER" id="PTHR11138:SF5">
    <property type="entry name" value="METHIONYL-TRNA FORMYLTRANSFERASE, MITOCHONDRIAL"/>
    <property type="match status" value="1"/>
</dbReference>
<dbReference type="Pfam" id="PF00551">
    <property type="entry name" value="Formyl_trans_N"/>
    <property type="match status" value="1"/>
</dbReference>
<dbReference type="AlphaFoldDB" id="A0A6J7EMZ9"/>
<proteinExistence type="inferred from homology"/>
<dbReference type="InterPro" id="IPR036477">
    <property type="entry name" value="Formyl_transf_N_sf"/>
</dbReference>
<keyword evidence="4" id="KW-0648">Protein biosynthesis</keyword>
<dbReference type="SUPFAM" id="SSF50486">
    <property type="entry name" value="FMT C-terminal domain-like"/>
    <property type="match status" value="1"/>
</dbReference>
<dbReference type="InterPro" id="IPR005794">
    <property type="entry name" value="Fmt"/>
</dbReference>
<comment type="similarity">
    <text evidence="1">Belongs to the Fmt family.</text>
</comment>
<evidence type="ECO:0000259" key="5">
    <source>
        <dbReference type="Pfam" id="PF00551"/>
    </source>
</evidence>
<name>A0A6J7EMZ9_9ZZZZ</name>
<dbReference type="Pfam" id="PF02911">
    <property type="entry name" value="Formyl_trans_C"/>
    <property type="match status" value="1"/>
</dbReference>
<evidence type="ECO:0000256" key="1">
    <source>
        <dbReference type="ARBA" id="ARBA00010699"/>
    </source>
</evidence>
<dbReference type="CDD" id="cd08704">
    <property type="entry name" value="Met_tRNA_FMT_C"/>
    <property type="match status" value="1"/>
</dbReference>
<evidence type="ECO:0000256" key="3">
    <source>
        <dbReference type="ARBA" id="ARBA00022679"/>
    </source>
</evidence>
<dbReference type="GO" id="GO:0005829">
    <property type="term" value="C:cytosol"/>
    <property type="evidence" value="ECO:0007669"/>
    <property type="project" value="TreeGrafter"/>
</dbReference>
<dbReference type="EC" id="2.1.2.9" evidence="2"/>
<organism evidence="7">
    <name type="scientific">freshwater metagenome</name>
    <dbReference type="NCBI Taxonomy" id="449393"/>
    <lineage>
        <taxon>unclassified sequences</taxon>
        <taxon>metagenomes</taxon>
        <taxon>ecological metagenomes</taxon>
    </lineage>
</organism>
<dbReference type="SUPFAM" id="SSF53328">
    <property type="entry name" value="Formyltransferase"/>
    <property type="match status" value="1"/>
</dbReference>
<dbReference type="InterPro" id="IPR041711">
    <property type="entry name" value="Met-tRNA-FMT_N"/>
</dbReference>
<feature type="domain" description="Formyl transferase C-terminal" evidence="6">
    <location>
        <begin position="203"/>
        <end position="299"/>
    </location>
</feature>
<dbReference type="CDD" id="cd08646">
    <property type="entry name" value="FMT_core_Met-tRNA-FMT_N"/>
    <property type="match status" value="1"/>
</dbReference>